<gene>
    <name evidence="8" type="ORF">CA267_008450</name>
</gene>
<evidence type="ECO:0000256" key="5">
    <source>
        <dbReference type="PROSITE-ProRule" id="PRU00339"/>
    </source>
</evidence>
<dbReference type="InterPro" id="IPR012338">
    <property type="entry name" value="Beta-lactam/transpept-like"/>
</dbReference>
<evidence type="ECO:0000259" key="7">
    <source>
        <dbReference type="Pfam" id="PF00144"/>
    </source>
</evidence>
<dbReference type="InterPro" id="IPR001466">
    <property type="entry name" value="Beta-lactam-related"/>
</dbReference>
<sequence>MRKNRRVTSWGIAIFCCLASLSTFAAETSEQHKWAIERIDSYLTRSVDKGFSGALLIASDENILLKKGYGLANRQAHEPVNPSTLFDIGSVTKQFTAAAILLLEDRNKLSVNDTLAKYFDNLPPEKQVITLHQLLTHSSGLISDTSATDFELTDTDAFFKEVFAAPLQFTPGSGFAYSNVGYSLLARIIELTSNLPYERFMHDNIFIPAGMKDTGYLLPDWTDNTAAVGYHYSVLNTGTTLSKYQKDGDVAWSLKGNGGLLSSLNDMFQWSSSLRNHTVLSTAQTKKLITPYVKENEDSNTYYAYGLAVFDSPTNTQMVGHNGSNGTFYFDFRWLVEEDIVILYASNAMVDQTADVSVNAELMLFDNVFNPPAFSRGVSARILHLAAHFNGTPEALKKAVVEQFGSELNKRYYLNRAGLALLQNGASEKAIVLLLLNVERFKDDGNLWDSLGEAYFIHGNKAKAKESFEKALALQPEQQCYWCENAQMRLNMLNAQP</sequence>
<evidence type="ECO:0000313" key="9">
    <source>
        <dbReference type="Proteomes" id="UP000219285"/>
    </source>
</evidence>
<dbReference type="Proteomes" id="UP000219285">
    <property type="component" value="Chromosome"/>
</dbReference>
<keyword evidence="9" id="KW-1185">Reference proteome</keyword>
<dbReference type="PROSITE" id="PS50005">
    <property type="entry name" value="TPR"/>
    <property type="match status" value="1"/>
</dbReference>
<reference evidence="8 9" key="2">
    <citation type="submission" date="2020-04" db="EMBL/GenBank/DDBJ databases">
        <title>Complete genome sequence of Alteromonas pelagimontana 5.12T.</title>
        <authorList>
            <person name="Sinha R.K."/>
            <person name="Krishnan K.P."/>
            <person name="Kurian J.P."/>
        </authorList>
    </citation>
    <scope>NUCLEOTIDE SEQUENCE [LARGE SCALE GENOMIC DNA]</scope>
    <source>
        <strain evidence="8 9">5.12</strain>
    </source>
</reference>
<dbReference type="InterPro" id="IPR013105">
    <property type="entry name" value="TPR_2"/>
</dbReference>
<evidence type="ECO:0000256" key="1">
    <source>
        <dbReference type="ARBA" id="ARBA00004370"/>
    </source>
</evidence>
<keyword evidence="4" id="KW-0472">Membrane</keyword>
<keyword evidence="3 5" id="KW-0802">TPR repeat</keyword>
<evidence type="ECO:0000256" key="3">
    <source>
        <dbReference type="ARBA" id="ARBA00022803"/>
    </source>
</evidence>
<dbReference type="KEGG" id="apel:CA267_008450"/>
<dbReference type="SUPFAM" id="SSF56601">
    <property type="entry name" value="beta-lactamase/transpeptidase-like"/>
    <property type="match status" value="1"/>
</dbReference>
<feature type="chain" id="PRO_5028885323" evidence="6">
    <location>
        <begin position="26"/>
        <end position="497"/>
    </location>
</feature>
<dbReference type="PANTHER" id="PTHR46825">
    <property type="entry name" value="D-ALANYL-D-ALANINE-CARBOXYPEPTIDASE/ENDOPEPTIDASE AMPH"/>
    <property type="match status" value="1"/>
</dbReference>
<evidence type="ECO:0000256" key="6">
    <source>
        <dbReference type="SAM" id="SignalP"/>
    </source>
</evidence>
<evidence type="ECO:0000313" key="8">
    <source>
        <dbReference type="EMBL" id="QJR80807.1"/>
    </source>
</evidence>
<keyword evidence="2" id="KW-0677">Repeat</keyword>
<dbReference type="Gene3D" id="1.25.40.10">
    <property type="entry name" value="Tetratricopeptide repeat domain"/>
    <property type="match status" value="1"/>
</dbReference>
<name>A0A6M4MCN8_9ALTE</name>
<dbReference type="InterPro" id="IPR011990">
    <property type="entry name" value="TPR-like_helical_dom_sf"/>
</dbReference>
<dbReference type="Gene3D" id="3.40.710.10">
    <property type="entry name" value="DD-peptidase/beta-lactamase superfamily"/>
    <property type="match status" value="1"/>
</dbReference>
<dbReference type="PANTHER" id="PTHR46825:SF11">
    <property type="entry name" value="PENICILLIN-BINDING PROTEIN 4"/>
    <property type="match status" value="1"/>
</dbReference>
<keyword evidence="8" id="KW-0378">Hydrolase</keyword>
<dbReference type="SMART" id="SM00028">
    <property type="entry name" value="TPR"/>
    <property type="match status" value="1"/>
</dbReference>
<protein>
    <submittedName>
        <fullName evidence="8">Serine hydrolase</fullName>
    </submittedName>
</protein>
<reference evidence="9" key="1">
    <citation type="submission" date="2014-12" db="EMBL/GenBank/DDBJ databases">
        <title>Complete genome sequence of a multi-drug resistant Klebsiella pneumoniae.</title>
        <authorList>
            <person name="Hua X."/>
            <person name="Chen Q."/>
            <person name="Li X."/>
            <person name="Feng Y."/>
            <person name="Ruan Z."/>
            <person name="Yu Y."/>
        </authorList>
    </citation>
    <scope>NUCLEOTIDE SEQUENCE [LARGE SCALE GENOMIC DNA]</scope>
    <source>
        <strain evidence="9">5.12</strain>
    </source>
</reference>
<dbReference type="OrthoDB" id="119951at2"/>
<feature type="domain" description="Beta-lactamase-related" evidence="7">
    <location>
        <begin position="52"/>
        <end position="352"/>
    </location>
</feature>
<dbReference type="GO" id="GO:0016787">
    <property type="term" value="F:hydrolase activity"/>
    <property type="evidence" value="ECO:0007669"/>
    <property type="project" value="UniProtKB-KW"/>
</dbReference>
<dbReference type="RefSeq" id="WP_075607896.1">
    <property type="nucleotide sequence ID" value="NZ_CP052766.1"/>
</dbReference>
<organism evidence="8 9">
    <name type="scientific">Alteromonas pelagimontana</name>
    <dbReference type="NCBI Taxonomy" id="1858656"/>
    <lineage>
        <taxon>Bacteria</taxon>
        <taxon>Pseudomonadati</taxon>
        <taxon>Pseudomonadota</taxon>
        <taxon>Gammaproteobacteria</taxon>
        <taxon>Alteromonadales</taxon>
        <taxon>Alteromonadaceae</taxon>
        <taxon>Alteromonas/Salinimonas group</taxon>
        <taxon>Alteromonas</taxon>
    </lineage>
</organism>
<dbReference type="AlphaFoldDB" id="A0A6M4MCN8"/>
<proteinExistence type="predicted"/>
<comment type="subcellular location">
    <subcellularLocation>
        <location evidence="1">Membrane</location>
    </subcellularLocation>
</comment>
<feature type="repeat" description="TPR" evidence="5">
    <location>
        <begin position="445"/>
        <end position="478"/>
    </location>
</feature>
<evidence type="ECO:0000256" key="2">
    <source>
        <dbReference type="ARBA" id="ARBA00022737"/>
    </source>
</evidence>
<dbReference type="InterPro" id="IPR050491">
    <property type="entry name" value="AmpC-like"/>
</dbReference>
<feature type="signal peptide" evidence="6">
    <location>
        <begin position="1"/>
        <end position="25"/>
    </location>
</feature>
<dbReference type="GO" id="GO:0016020">
    <property type="term" value="C:membrane"/>
    <property type="evidence" value="ECO:0007669"/>
    <property type="project" value="UniProtKB-SubCell"/>
</dbReference>
<dbReference type="Pfam" id="PF00144">
    <property type="entry name" value="Beta-lactamase"/>
    <property type="match status" value="1"/>
</dbReference>
<dbReference type="EMBL" id="CP052766">
    <property type="protein sequence ID" value="QJR80807.1"/>
    <property type="molecule type" value="Genomic_DNA"/>
</dbReference>
<evidence type="ECO:0000256" key="4">
    <source>
        <dbReference type="ARBA" id="ARBA00023136"/>
    </source>
</evidence>
<keyword evidence="6" id="KW-0732">Signal</keyword>
<dbReference type="SUPFAM" id="SSF48452">
    <property type="entry name" value="TPR-like"/>
    <property type="match status" value="1"/>
</dbReference>
<dbReference type="InterPro" id="IPR019734">
    <property type="entry name" value="TPR_rpt"/>
</dbReference>
<dbReference type="Pfam" id="PF07719">
    <property type="entry name" value="TPR_2"/>
    <property type="match status" value="1"/>
</dbReference>
<accession>A0A6M4MCN8</accession>